<sequence>MTRLRLLAPLACLLLLRPTPAATATHHHQGDHPAMTLISRPMLAPVISGTSTTPDHGVRRPEGIVRVRRTAQAVQEAPEAADPTEDTPDAAEAAQDATDTAPATRADVARLEGLVLQLLARDEERAATIARLEDVALSVLLDLDTLRQRVESWRAEDAERADY</sequence>
<dbReference type="EMBL" id="FRDM01000004">
    <property type="protein sequence ID" value="SHN62727.1"/>
    <property type="molecule type" value="Genomic_DNA"/>
</dbReference>
<evidence type="ECO:0000256" key="2">
    <source>
        <dbReference type="SAM" id="SignalP"/>
    </source>
</evidence>
<gene>
    <name evidence="3" type="ORF">SAMN05660350_01086</name>
</gene>
<reference evidence="3 4" key="1">
    <citation type="submission" date="2016-12" db="EMBL/GenBank/DDBJ databases">
        <authorList>
            <person name="Song W.-J."/>
            <person name="Kurnit D.M."/>
        </authorList>
    </citation>
    <scope>NUCLEOTIDE SEQUENCE [LARGE SCALE GENOMIC DNA]</scope>
    <source>
        <strain evidence="3 4">DSM 43162</strain>
    </source>
</reference>
<proteinExistence type="predicted"/>
<feature type="region of interest" description="Disordered" evidence="1">
    <location>
        <begin position="71"/>
        <end position="103"/>
    </location>
</feature>
<evidence type="ECO:0008006" key="5">
    <source>
        <dbReference type="Google" id="ProtNLM"/>
    </source>
</evidence>
<evidence type="ECO:0000313" key="4">
    <source>
        <dbReference type="Proteomes" id="UP000184428"/>
    </source>
</evidence>
<dbReference type="Proteomes" id="UP000184428">
    <property type="component" value="Unassembled WGS sequence"/>
</dbReference>
<feature type="signal peptide" evidence="2">
    <location>
        <begin position="1"/>
        <end position="21"/>
    </location>
</feature>
<accession>A0A1M7SVZ0</accession>
<evidence type="ECO:0000256" key="1">
    <source>
        <dbReference type="SAM" id="MobiDB-lite"/>
    </source>
</evidence>
<protein>
    <recommendedName>
        <fullName evidence="5">Secreted protein</fullName>
    </recommendedName>
</protein>
<feature type="chain" id="PRO_5038902512" description="Secreted protein" evidence="2">
    <location>
        <begin position="22"/>
        <end position="163"/>
    </location>
</feature>
<keyword evidence="2" id="KW-0732">Signal</keyword>
<dbReference type="AlphaFoldDB" id="A0A1M7SVZ0"/>
<organism evidence="3 4">
    <name type="scientific">Geodermatophilus obscurus</name>
    <dbReference type="NCBI Taxonomy" id="1861"/>
    <lineage>
        <taxon>Bacteria</taxon>
        <taxon>Bacillati</taxon>
        <taxon>Actinomycetota</taxon>
        <taxon>Actinomycetes</taxon>
        <taxon>Geodermatophilales</taxon>
        <taxon>Geodermatophilaceae</taxon>
        <taxon>Geodermatophilus</taxon>
    </lineage>
</organism>
<evidence type="ECO:0000313" key="3">
    <source>
        <dbReference type="EMBL" id="SHN62727.1"/>
    </source>
</evidence>
<name>A0A1M7SVZ0_9ACTN</name>
<feature type="compositionally biased region" description="Low complexity" evidence="1">
    <location>
        <begin position="90"/>
        <end position="103"/>
    </location>
</feature>